<protein>
    <submittedName>
        <fullName evidence="1">Uncharacterized protein</fullName>
    </submittedName>
</protein>
<comment type="caution">
    <text evidence="1">The sequence shown here is derived from an EMBL/GenBank/DDBJ whole genome shotgun (WGS) entry which is preliminary data.</text>
</comment>
<accession>A0AA41RSS0</accession>
<keyword evidence="2" id="KW-1185">Reference proteome</keyword>
<dbReference type="EMBL" id="JAJJMA010027790">
    <property type="protein sequence ID" value="MCL7023892.1"/>
    <property type="molecule type" value="Genomic_DNA"/>
</dbReference>
<feature type="non-terminal residue" evidence="1">
    <location>
        <position position="63"/>
    </location>
</feature>
<evidence type="ECO:0000313" key="1">
    <source>
        <dbReference type="EMBL" id="MCL7023892.1"/>
    </source>
</evidence>
<feature type="non-terminal residue" evidence="1">
    <location>
        <position position="1"/>
    </location>
</feature>
<proteinExistence type="predicted"/>
<name>A0AA41RSS0_PAPNU</name>
<evidence type="ECO:0000313" key="2">
    <source>
        <dbReference type="Proteomes" id="UP001177140"/>
    </source>
</evidence>
<organism evidence="1 2">
    <name type="scientific">Papaver nudicaule</name>
    <name type="common">Iceland poppy</name>
    <dbReference type="NCBI Taxonomy" id="74823"/>
    <lineage>
        <taxon>Eukaryota</taxon>
        <taxon>Viridiplantae</taxon>
        <taxon>Streptophyta</taxon>
        <taxon>Embryophyta</taxon>
        <taxon>Tracheophyta</taxon>
        <taxon>Spermatophyta</taxon>
        <taxon>Magnoliopsida</taxon>
        <taxon>Ranunculales</taxon>
        <taxon>Papaveraceae</taxon>
        <taxon>Papaveroideae</taxon>
        <taxon>Papaver</taxon>
    </lineage>
</organism>
<sequence>SLVPCSSIAEKNLLADTSKLVEMNKSCKLKSEYRKIVSDGLLALGYNVGICKSKWDKSPSYPA</sequence>
<gene>
    <name evidence="1" type="ORF">MKW94_009537</name>
</gene>
<dbReference type="Proteomes" id="UP001177140">
    <property type="component" value="Unassembled WGS sequence"/>
</dbReference>
<dbReference type="AlphaFoldDB" id="A0AA41RSS0"/>
<dbReference type="Pfam" id="PF04720">
    <property type="entry name" value="PDDEXK_6"/>
    <property type="match status" value="1"/>
</dbReference>
<reference evidence="1" key="1">
    <citation type="submission" date="2022-03" db="EMBL/GenBank/DDBJ databases">
        <title>A functionally conserved STORR gene fusion in Papaver species that diverged 16.8 million years ago.</title>
        <authorList>
            <person name="Catania T."/>
        </authorList>
    </citation>
    <scope>NUCLEOTIDE SEQUENCE</scope>
    <source>
        <strain evidence="1">S-191538</strain>
    </source>
</reference>
<dbReference type="InterPro" id="IPR006502">
    <property type="entry name" value="PDDEXK-like"/>
</dbReference>